<dbReference type="Proteomes" id="UP000541444">
    <property type="component" value="Unassembled WGS sequence"/>
</dbReference>
<feature type="transmembrane region" description="Helical" evidence="1">
    <location>
        <begin position="9"/>
        <end position="29"/>
    </location>
</feature>
<dbReference type="InterPro" id="IPR029058">
    <property type="entry name" value="AB_hydrolase_fold"/>
</dbReference>
<dbReference type="InterPro" id="IPR000073">
    <property type="entry name" value="AB_hydrolase_1"/>
</dbReference>
<comment type="caution">
    <text evidence="3">The sequence shown here is derived from an EMBL/GenBank/DDBJ whole genome shotgun (WGS) entry which is preliminary data.</text>
</comment>
<dbReference type="AlphaFoldDB" id="A0A7J7LYX9"/>
<keyword evidence="1" id="KW-0812">Transmembrane</keyword>
<dbReference type="OrthoDB" id="284184at2759"/>
<dbReference type="Gene3D" id="3.40.50.1820">
    <property type="entry name" value="alpha/beta hydrolase"/>
    <property type="match status" value="1"/>
</dbReference>
<keyword evidence="1" id="KW-0472">Membrane</keyword>
<dbReference type="EMBL" id="JACGCM010001879">
    <property type="protein sequence ID" value="KAF6147728.1"/>
    <property type="molecule type" value="Genomic_DNA"/>
</dbReference>
<organism evidence="3 4">
    <name type="scientific">Kingdonia uniflora</name>
    <dbReference type="NCBI Taxonomy" id="39325"/>
    <lineage>
        <taxon>Eukaryota</taxon>
        <taxon>Viridiplantae</taxon>
        <taxon>Streptophyta</taxon>
        <taxon>Embryophyta</taxon>
        <taxon>Tracheophyta</taxon>
        <taxon>Spermatophyta</taxon>
        <taxon>Magnoliopsida</taxon>
        <taxon>Ranunculales</taxon>
        <taxon>Circaeasteraceae</taxon>
        <taxon>Kingdonia</taxon>
    </lineage>
</organism>
<evidence type="ECO:0000313" key="4">
    <source>
        <dbReference type="Proteomes" id="UP000541444"/>
    </source>
</evidence>
<dbReference type="PRINTS" id="PR00111">
    <property type="entry name" value="ABHYDROLASE"/>
</dbReference>
<evidence type="ECO:0000313" key="3">
    <source>
        <dbReference type="EMBL" id="KAF6147728.1"/>
    </source>
</evidence>
<proteinExistence type="predicted"/>
<dbReference type="PANTHER" id="PTHR43689:SF14">
    <property type="entry name" value="LYSOPHOSPHOLIPASE BODYGUARD 4-RELATED"/>
    <property type="match status" value="1"/>
</dbReference>
<evidence type="ECO:0000259" key="2">
    <source>
        <dbReference type="Pfam" id="PF00561"/>
    </source>
</evidence>
<accession>A0A7J7LYX9</accession>
<name>A0A7J7LYX9_9MAGN</name>
<keyword evidence="4" id="KW-1185">Reference proteome</keyword>
<sequence length="403" mass="45721">MKSWRASQCLISAISFIVFVFLDLLDLLLCHFYRFIDGFMGEDISTCYCHKTRGKKARFGVEEGLVSKTLYGRKNFFRGVGILNFRRNEVGITPMVKSSNSSTRWSDCNCESCVSWQQSGELNLHVVVKEPSPDTNEDCTEKPTENVIFLHGFLASSSFWSETIFPTPFEAAKQSYRFFAVDLLGFGRSPKPRECLYTLKDHVEMVEKSVINQFQLDTFHIVAHSMGCIIGLALAAKYKKTVKSITLVAPPYFPSSNKEASVAVLNKLAERRIWPPLLFGTSIMSWDLHFMFKDMTRHTHHSAWHTMHNVICGGSVLVDNYLEAVDNARVEITVIQGDKDQVVPLECSHNLKLKVPRAKVTIISNSNHSTVIIGREEHFMSSLEQVWSSAVENHKLKNIQVEI</sequence>
<protein>
    <recommendedName>
        <fullName evidence="2">AB hydrolase-1 domain-containing protein</fullName>
    </recommendedName>
</protein>
<dbReference type="SUPFAM" id="SSF53474">
    <property type="entry name" value="alpha/beta-Hydrolases"/>
    <property type="match status" value="1"/>
</dbReference>
<keyword evidence="1" id="KW-1133">Transmembrane helix</keyword>
<evidence type="ECO:0000256" key="1">
    <source>
        <dbReference type="SAM" id="Phobius"/>
    </source>
</evidence>
<dbReference type="PANTHER" id="PTHR43689">
    <property type="entry name" value="HYDROLASE"/>
    <property type="match status" value="1"/>
</dbReference>
<reference evidence="3 4" key="1">
    <citation type="journal article" date="2020" name="IScience">
        <title>Genome Sequencing of the Endangered Kingdonia uniflora (Circaeasteraceae, Ranunculales) Reveals Potential Mechanisms of Evolutionary Specialization.</title>
        <authorList>
            <person name="Sun Y."/>
            <person name="Deng T."/>
            <person name="Zhang A."/>
            <person name="Moore M.J."/>
            <person name="Landis J.B."/>
            <person name="Lin N."/>
            <person name="Zhang H."/>
            <person name="Zhang X."/>
            <person name="Huang J."/>
            <person name="Zhang X."/>
            <person name="Sun H."/>
            <person name="Wang H."/>
        </authorList>
    </citation>
    <scope>NUCLEOTIDE SEQUENCE [LARGE SCALE GENOMIC DNA]</scope>
    <source>
        <strain evidence="3">TB1705</strain>
        <tissue evidence="3">Leaf</tissue>
    </source>
</reference>
<gene>
    <name evidence="3" type="ORF">GIB67_006701</name>
</gene>
<feature type="domain" description="AB hydrolase-1" evidence="2">
    <location>
        <begin position="147"/>
        <end position="267"/>
    </location>
</feature>
<dbReference type="Pfam" id="PF00561">
    <property type="entry name" value="Abhydrolase_1"/>
    <property type="match status" value="1"/>
</dbReference>